<evidence type="ECO:0000256" key="3">
    <source>
        <dbReference type="ARBA" id="ARBA00022692"/>
    </source>
</evidence>
<dbReference type="Pfam" id="PF04117">
    <property type="entry name" value="Mpv17_PMP22"/>
    <property type="match status" value="1"/>
</dbReference>
<sequence>MSSTRIIHSTSVSTPARATGSVVSKQRVNTLLRSLLQSYLRQLSAHPLRTKCITVGIFNFVQDILGNHIAGVPPRRVPKDAPLYEKLAARLKLDSRAFKMLIYGFFVSAPLSHYTTGMLQRMFAGRTNTFAGKAAQILASLLISSPLTAISYLSCTAVIQGARTKQEIIDFVKPRFAGIIKISLVSTPLGMIVAQNFLPPELWVPWFNSITFVIGTTLSVMIKKGAIKQRQEQKKKEGKEE</sequence>
<feature type="transmembrane region" description="Helical" evidence="6">
    <location>
        <begin position="134"/>
        <end position="155"/>
    </location>
</feature>
<dbReference type="OrthoDB" id="860at2759"/>
<evidence type="ECO:0000313" key="8">
    <source>
        <dbReference type="Proteomes" id="UP000008370"/>
    </source>
</evidence>
<dbReference type="GO" id="GO:0005778">
    <property type="term" value="C:peroxisomal membrane"/>
    <property type="evidence" value="ECO:0007669"/>
    <property type="project" value="TreeGrafter"/>
</dbReference>
<name>K5XDP2_PHACS</name>
<dbReference type="InParanoid" id="K5XDP2"/>
<keyword evidence="4 6" id="KW-1133">Transmembrane helix</keyword>
<evidence type="ECO:0000256" key="4">
    <source>
        <dbReference type="ARBA" id="ARBA00022989"/>
    </source>
</evidence>
<feature type="transmembrane region" description="Helical" evidence="6">
    <location>
        <begin position="97"/>
        <end position="114"/>
    </location>
</feature>
<keyword evidence="3 6" id="KW-0812">Transmembrane</keyword>
<evidence type="ECO:0000256" key="6">
    <source>
        <dbReference type="RuleBase" id="RU363053"/>
    </source>
</evidence>
<gene>
    <name evidence="7" type="ORF">PHACADRAFT_247568</name>
</gene>
<reference evidence="7 8" key="1">
    <citation type="journal article" date="2012" name="BMC Genomics">
        <title>Comparative genomics of the white-rot fungi, Phanerochaete carnosa and P. chrysosporium, to elucidate the genetic basis of the distinct wood types they colonize.</title>
        <authorList>
            <person name="Suzuki H."/>
            <person name="MacDonald J."/>
            <person name="Syed K."/>
            <person name="Salamov A."/>
            <person name="Hori C."/>
            <person name="Aerts A."/>
            <person name="Henrissat B."/>
            <person name="Wiebenga A."/>
            <person name="vanKuyk P.A."/>
            <person name="Barry K."/>
            <person name="Lindquist E."/>
            <person name="LaButti K."/>
            <person name="Lapidus A."/>
            <person name="Lucas S."/>
            <person name="Coutinho P."/>
            <person name="Gong Y."/>
            <person name="Samejima M."/>
            <person name="Mahadevan R."/>
            <person name="Abou-Zaid M."/>
            <person name="de Vries R.P."/>
            <person name="Igarashi K."/>
            <person name="Yadav J.S."/>
            <person name="Grigoriev I.V."/>
            <person name="Master E.R."/>
        </authorList>
    </citation>
    <scope>NUCLEOTIDE SEQUENCE [LARGE SCALE GENOMIC DNA]</scope>
    <source>
        <strain evidence="7 8">HHB-10118-sp</strain>
    </source>
</reference>
<dbReference type="STRING" id="650164.K5XDP2"/>
<dbReference type="PANTHER" id="PTHR11266">
    <property type="entry name" value="PEROXISOMAL MEMBRANE PROTEIN 2, PXMP2 MPV17"/>
    <property type="match status" value="1"/>
</dbReference>
<proteinExistence type="inferred from homology"/>
<evidence type="ECO:0000313" key="7">
    <source>
        <dbReference type="EMBL" id="EKM61152.1"/>
    </source>
</evidence>
<dbReference type="AlphaFoldDB" id="K5XDP2"/>
<feature type="transmembrane region" description="Helical" evidence="6">
    <location>
        <begin position="203"/>
        <end position="222"/>
    </location>
</feature>
<comment type="subcellular location">
    <subcellularLocation>
        <location evidence="1">Membrane</location>
        <topology evidence="1">Multi-pass membrane protein</topology>
    </subcellularLocation>
</comment>
<dbReference type="GeneID" id="18914115"/>
<organism evidence="7 8">
    <name type="scientific">Phanerochaete carnosa (strain HHB-10118-sp)</name>
    <name type="common">White-rot fungus</name>
    <name type="synonym">Peniophora carnosa</name>
    <dbReference type="NCBI Taxonomy" id="650164"/>
    <lineage>
        <taxon>Eukaryota</taxon>
        <taxon>Fungi</taxon>
        <taxon>Dikarya</taxon>
        <taxon>Basidiomycota</taxon>
        <taxon>Agaricomycotina</taxon>
        <taxon>Agaricomycetes</taxon>
        <taxon>Polyporales</taxon>
        <taxon>Phanerochaetaceae</taxon>
        <taxon>Phanerochaete</taxon>
    </lineage>
</organism>
<dbReference type="KEGG" id="pco:PHACADRAFT_247568"/>
<evidence type="ECO:0000256" key="5">
    <source>
        <dbReference type="ARBA" id="ARBA00023136"/>
    </source>
</evidence>
<keyword evidence="5 6" id="KW-0472">Membrane</keyword>
<dbReference type="Proteomes" id="UP000008370">
    <property type="component" value="Unassembled WGS sequence"/>
</dbReference>
<accession>K5XDP2</accession>
<evidence type="ECO:0000256" key="2">
    <source>
        <dbReference type="ARBA" id="ARBA00006824"/>
    </source>
</evidence>
<evidence type="ECO:0000256" key="1">
    <source>
        <dbReference type="ARBA" id="ARBA00004141"/>
    </source>
</evidence>
<protein>
    <submittedName>
        <fullName evidence="7">Uncharacterized protein</fullName>
    </submittedName>
</protein>
<dbReference type="RefSeq" id="XP_007390584.1">
    <property type="nucleotide sequence ID" value="XM_007390522.1"/>
</dbReference>
<dbReference type="InterPro" id="IPR007248">
    <property type="entry name" value="Mpv17_PMP22"/>
</dbReference>
<dbReference type="PANTHER" id="PTHR11266:SF93">
    <property type="entry name" value="INTEGRAL MEMBRANE PROTEIN 25D9-6"/>
    <property type="match status" value="1"/>
</dbReference>
<dbReference type="HOGENOM" id="CLU_066033_1_0_1"/>
<dbReference type="EMBL" id="JH930468">
    <property type="protein sequence ID" value="EKM61152.1"/>
    <property type="molecule type" value="Genomic_DNA"/>
</dbReference>
<feature type="transmembrane region" description="Helical" evidence="6">
    <location>
        <begin position="176"/>
        <end position="197"/>
    </location>
</feature>
<comment type="similarity">
    <text evidence="2 6">Belongs to the peroxisomal membrane protein PXMP2/4 family.</text>
</comment>
<keyword evidence="8" id="KW-1185">Reference proteome</keyword>